<dbReference type="Proteomes" id="UP001157034">
    <property type="component" value="Unassembled WGS sequence"/>
</dbReference>
<reference evidence="6" key="1">
    <citation type="journal article" date="2019" name="Int. J. Syst. Evol. Microbiol.">
        <title>The Global Catalogue of Microorganisms (GCM) 10K type strain sequencing project: providing services to taxonomists for standard genome sequencing and annotation.</title>
        <authorList>
            <consortium name="The Broad Institute Genomics Platform"/>
            <consortium name="The Broad Institute Genome Sequencing Center for Infectious Disease"/>
            <person name="Wu L."/>
            <person name="Ma J."/>
        </authorList>
    </citation>
    <scope>NUCLEOTIDE SEQUENCE [LARGE SCALE GENOMIC DNA]</scope>
    <source>
        <strain evidence="6">NBRC 108894</strain>
    </source>
</reference>
<dbReference type="InterPro" id="IPR036625">
    <property type="entry name" value="E3-bd_dom_sf"/>
</dbReference>
<dbReference type="Pfam" id="PF23359">
    <property type="entry name" value="Lsr2_DNA-bd"/>
    <property type="match status" value="1"/>
</dbReference>
<evidence type="ECO:0000256" key="1">
    <source>
        <dbReference type="ARBA" id="ARBA00023125"/>
    </source>
</evidence>
<dbReference type="EMBL" id="BSVB01000001">
    <property type="protein sequence ID" value="GMA94389.1"/>
    <property type="molecule type" value="Genomic_DNA"/>
</dbReference>
<feature type="compositionally biased region" description="Basic and acidic residues" evidence="2">
    <location>
        <begin position="85"/>
        <end position="95"/>
    </location>
</feature>
<dbReference type="Pfam" id="PF11774">
    <property type="entry name" value="Lsr2"/>
    <property type="match status" value="1"/>
</dbReference>
<evidence type="ECO:0000259" key="4">
    <source>
        <dbReference type="Pfam" id="PF23359"/>
    </source>
</evidence>
<feature type="domain" description="Lsr2 dimerization" evidence="3">
    <location>
        <begin position="1"/>
        <end position="62"/>
    </location>
</feature>
<sequence length="112" mass="11824">MAQKVVVQLVDDIDGTPIEAGSGSTISFGLDGASYEIDLADRNAERLRDALAPYVKAGRRVGGRRSTGRGSGSSAPASEATAMREWARSRGMKVSERGRVGSDVVEAYRAAH</sequence>
<feature type="domain" description="Lsr2 DNA-binding" evidence="4">
    <location>
        <begin position="79"/>
        <end position="111"/>
    </location>
</feature>
<name>A0ABQ6K4M4_9MICO</name>
<proteinExistence type="predicted"/>
<feature type="region of interest" description="Disordered" evidence="2">
    <location>
        <begin position="59"/>
        <end position="95"/>
    </location>
</feature>
<dbReference type="InterPro" id="IPR042261">
    <property type="entry name" value="Lsr2-like_dimerization"/>
</dbReference>
<keyword evidence="6" id="KW-1185">Reference proteome</keyword>
<dbReference type="Gene3D" id="4.10.320.10">
    <property type="entry name" value="E3-binding domain"/>
    <property type="match status" value="1"/>
</dbReference>
<evidence type="ECO:0000313" key="5">
    <source>
        <dbReference type="EMBL" id="GMA94389.1"/>
    </source>
</evidence>
<organism evidence="5 6">
    <name type="scientific">Pseudolysinimonas kribbensis</name>
    <dbReference type="NCBI Taxonomy" id="433641"/>
    <lineage>
        <taxon>Bacteria</taxon>
        <taxon>Bacillati</taxon>
        <taxon>Actinomycetota</taxon>
        <taxon>Actinomycetes</taxon>
        <taxon>Micrococcales</taxon>
        <taxon>Microbacteriaceae</taxon>
        <taxon>Pseudolysinimonas</taxon>
    </lineage>
</organism>
<gene>
    <name evidence="5" type="ORF">GCM10025881_12130</name>
</gene>
<evidence type="ECO:0000256" key="2">
    <source>
        <dbReference type="SAM" id="MobiDB-lite"/>
    </source>
</evidence>
<dbReference type="InterPro" id="IPR024412">
    <property type="entry name" value="Lsr2_dim_dom"/>
</dbReference>
<keyword evidence="1" id="KW-0238">DNA-binding</keyword>
<comment type="caution">
    <text evidence="5">The sequence shown here is derived from an EMBL/GenBank/DDBJ whole genome shotgun (WGS) entry which is preliminary data.</text>
</comment>
<evidence type="ECO:0000313" key="6">
    <source>
        <dbReference type="Proteomes" id="UP001157034"/>
    </source>
</evidence>
<dbReference type="Gene3D" id="3.30.60.230">
    <property type="entry name" value="Lsr2, dimerization domain"/>
    <property type="match status" value="1"/>
</dbReference>
<dbReference type="RefSeq" id="WP_284253330.1">
    <property type="nucleotide sequence ID" value="NZ_BAAAQO010000003.1"/>
</dbReference>
<dbReference type="InterPro" id="IPR055370">
    <property type="entry name" value="Lsr2_DNA-bd"/>
</dbReference>
<accession>A0ABQ6K4M4</accession>
<evidence type="ECO:0000259" key="3">
    <source>
        <dbReference type="Pfam" id="PF11774"/>
    </source>
</evidence>
<feature type="compositionally biased region" description="Low complexity" evidence="2">
    <location>
        <begin position="72"/>
        <end position="81"/>
    </location>
</feature>
<protein>
    <submittedName>
        <fullName evidence="5">Lsr2 family protein</fullName>
    </submittedName>
</protein>